<dbReference type="InParanoid" id="A0A1B7N374"/>
<name>A0A1B7N374_9AGAM</name>
<reference evidence="1 2" key="1">
    <citation type="submission" date="2016-06" db="EMBL/GenBank/DDBJ databases">
        <title>Comparative genomics of the ectomycorrhizal sister species Rhizopogon vinicolor and Rhizopogon vesiculosus (Basidiomycota: Boletales) reveals a divergence of the mating type B locus.</title>
        <authorList>
            <consortium name="DOE Joint Genome Institute"/>
            <person name="Mujic A.B."/>
            <person name="Kuo A."/>
            <person name="Tritt A."/>
            <person name="Lipzen A."/>
            <person name="Chen C."/>
            <person name="Johnson J."/>
            <person name="Sharma A."/>
            <person name="Barry K."/>
            <person name="Grigoriev I.V."/>
            <person name="Spatafora J.W."/>
        </authorList>
    </citation>
    <scope>NUCLEOTIDE SEQUENCE [LARGE SCALE GENOMIC DNA]</scope>
    <source>
        <strain evidence="1 2">AM-OR11-026</strain>
    </source>
</reference>
<evidence type="ECO:0000313" key="2">
    <source>
        <dbReference type="Proteomes" id="UP000092154"/>
    </source>
</evidence>
<protein>
    <recommendedName>
        <fullName evidence="3">Sucraseferredoxin-like protein</fullName>
    </recommendedName>
</protein>
<dbReference type="STRING" id="1314800.A0A1B7N374"/>
<dbReference type="Gene3D" id="3.40.30.10">
    <property type="entry name" value="Glutaredoxin"/>
    <property type="match status" value="1"/>
</dbReference>
<dbReference type="AlphaFoldDB" id="A0A1B7N374"/>
<dbReference type="Pfam" id="PF06999">
    <property type="entry name" value="Suc_Fer-like"/>
    <property type="match status" value="1"/>
</dbReference>
<evidence type="ECO:0008006" key="3">
    <source>
        <dbReference type="Google" id="ProtNLM"/>
    </source>
</evidence>
<sequence length="284" mass="31135">MITSRVLKTLARTLSTAVRSTPELVGTAPPHRCYIFLHAPQPPSEYPAKYATPTQRALLLRTAKWGGSVNFAWSEDQTSVPARPPGEEDKQEYHLTAFTNPRGKLEAMVSMENVDEVGEQLRAHAEAIDSVSGATPANSDDVHLYVCTHGARDCRCGDTGGAVAQAIRDELCKRRNSNPSDLSTRIKLAEVAHVGGHKYALVASILPKPNRSRAMLDTQQTSSCILTENGEVEPTDVPEILDAILALPARPLNPDEIPTCPRNWRGRMGLSKDEQIQLFQQTYS</sequence>
<organism evidence="1 2">
    <name type="scientific">Rhizopogon vinicolor AM-OR11-026</name>
    <dbReference type="NCBI Taxonomy" id="1314800"/>
    <lineage>
        <taxon>Eukaryota</taxon>
        <taxon>Fungi</taxon>
        <taxon>Dikarya</taxon>
        <taxon>Basidiomycota</taxon>
        <taxon>Agaricomycotina</taxon>
        <taxon>Agaricomycetes</taxon>
        <taxon>Agaricomycetidae</taxon>
        <taxon>Boletales</taxon>
        <taxon>Suillineae</taxon>
        <taxon>Rhizopogonaceae</taxon>
        <taxon>Rhizopogon</taxon>
    </lineage>
</organism>
<keyword evidence="2" id="KW-1185">Reference proteome</keyword>
<evidence type="ECO:0000313" key="1">
    <source>
        <dbReference type="EMBL" id="OAX39314.1"/>
    </source>
</evidence>
<dbReference type="OrthoDB" id="10253744at2759"/>
<dbReference type="PANTHER" id="PTHR31902">
    <property type="entry name" value="ACTIN PATCHES DISTAL PROTEIN 1"/>
    <property type="match status" value="1"/>
</dbReference>
<dbReference type="InterPro" id="IPR009737">
    <property type="entry name" value="Aim32/Apd1-like"/>
</dbReference>
<dbReference type="EMBL" id="KV448254">
    <property type="protein sequence ID" value="OAX39314.1"/>
    <property type="molecule type" value="Genomic_DNA"/>
</dbReference>
<proteinExistence type="predicted"/>
<accession>A0A1B7N374</accession>
<gene>
    <name evidence="1" type="ORF">K503DRAFT_782234</name>
</gene>
<dbReference type="Proteomes" id="UP000092154">
    <property type="component" value="Unassembled WGS sequence"/>
</dbReference>